<dbReference type="RefSeq" id="WP_034716204.1">
    <property type="nucleotide sequence ID" value="NZ_AWQS01000070.1"/>
</dbReference>
<protein>
    <recommendedName>
        <fullName evidence="3">Carboxypeptidase regulatory-like domain-containing protein</fullName>
    </recommendedName>
</protein>
<sequence>MSHNDAIDERDLANLGQLRDLYAHADPVPAGLGERLKFAITVQALHAEVAELMESALLATRGSETRAQPTRIDSVTFSAPSVNLMVSVSPSESTEGHVRIDGWVTRPEALVEAVMEDRAVTAKTDANGRFVIHDLPHGPIHFVIRVDPSDPKVRPVITPTIEV</sequence>
<comment type="caution">
    <text evidence="1">The sequence shown here is derived from an EMBL/GenBank/DDBJ whole genome shotgun (WGS) entry which is preliminary data.</text>
</comment>
<dbReference type="EMBL" id="AWQS01000070">
    <property type="protein sequence ID" value="EWT06031.1"/>
    <property type="molecule type" value="Genomic_DNA"/>
</dbReference>
<organism evidence="1 2">
    <name type="scientific">Intrasporangium chromatireducens Q5-1</name>
    <dbReference type="NCBI Taxonomy" id="584657"/>
    <lineage>
        <taxon>Bacteria</taxon>
        <taxon>Bacillati</taxon>
        <taxon>Actinomycetota</taxon>
        <taxon>Actinomycetes</taxon>
        <taxon>Micrococcales</taxon>
        <taxon>Intrasporangiaceae</taxon>
        <taxon>Intrasporangium</taxon>
    </lineage>
</organism>
<dbReference type="Proteomes" id="UP000019494">
    <property type="component" value="Unassembled WGS sequence"/>
</dbReference>
<keyword evidence="2" id="KW-1185">Reference proteome</keyword>
<dbReference type="OrthoDB" id="3689408at2"/>
<dbReference type="AlphaFoldDB" id="W9GIJ0"/>
<accession>W9GIJ0</accession>
<evidence type="ECO:0008006" key="3">
    <source>
        <dbReference type="Google" id="ProtNLM"/>
    </source>
</evidence>
<proteinExistence type="predicted"/>
<dbReference type="PATRIC" id="fig|584657.3.peg.2070"/>
<evidence type="ECO:0000313" key="1">
    <source>
        <dbReference type="EMBL" id="EWT06031.1"/>
    </source>
</evidence>
<reference evidence="2" key="1">
    <citation type="submission" date="2013-08" db="EMBL/GenBank/DDBJ databases">
        <title>Intrasporangium oryzae NRRL B-24470.</title>
        <authorList>
            <person name="Liu H."/>
            <person name="Wang G."/>
        </authorList>
    </citation>
    <scope>NUCLEOTIDE SEQUENCE [LARGE SCALE GENOMIC DNA]</scope>
    <source>
        <strain evidence="2">Q5-1</strain>
    </source>
</reference>
<evidence type="ECO:0000313" key="2">
    <source>
        <dbReference type="Proteomes" id="UP000019494"/>
    </source>
</evidence>
<gene>
    <name evidence="1" type="ORF">N864_00725</name>
</gene>
<name>W9GIJ0_9MICO</name>